<protein>
    <recommendedName>
        <fullName evidence="4">Lipoprotein</fullName>
    </recommendedName>
</protein>
<dbReference type="EMBL" id="JAERPS020000007">
    <property type="protein sequence ID" value="MBZ9613536.1"/>
    <property type="molecule type" value="Genomic_DNA"/>
</dbReference>
<comment type="caution">
    <text evidence="2">The sequence shown here is derived from an EMBL/GenBank/DDBJ whole genome shotgun (WGS) entry which is preliminary data.</text>
</comment>
<organism evidence="2 3">
    <name type="scientific">Rheinheimera maricola</name>
    <dbReference type="NCBI Taxonomy" id="2793282"/>
    <lineage>
        <taxon>Bacteria</taxon>
        <taxon>Pseudomonadati</taxon>
        <taxon>Pseudomonadota</taxon>
        <taxon>Gammaproteobacteria</taxon>
        <taxon>Chromatiales</taxon>
        <taxon>Chromatiaceae</taxon>
        <taxon>Rheinheimera</taxon>
    </lineage>
</organism>
<accession>A0ABS7XDX0</accession>
<evidence type="ECO:0008006" key="4">
    <source>
        <dbReference type="Google" id="ProtNLM"/>
    </source>
</evidence>
<evidence type="ECO:0000313" key="2">
    <source>
        <dbReference type="EMBL" id="MBZ9613536.1"/>
    </source>
</evidence>
<evidence type="ECO:0000313" key="3">
    <source>
        <dbReference type="Proteomes" id="UP000663814"/>
    </source>
</evidence>
<feature type="region of interest" description="Disordered" evidence="1">
    <location>
        <begin position="52"/>
        <end position="73"/>
    </location>
</feature>
<dbReference type="PROSITE" id="PS51257">
    <property type="entry name" value="PROKAR_LIPOPROTEIN"/>
    <property type="match status" value="1"/>
</dbReference>
<keyword evidence="3" id="KW-1185">Reference proteome</keyword>
<reference evidence="2 3" key="1">
    <citation type="submission" date="2021-08" db="EMBL/GenBank/DDBJ databases">
        <title>Rheinheimera aquimaris sp. nov., isolated from seawater of the East Sea in Korea.</title>
        <authorList>
            <person name="Kim K.H."/>
            <person name="Wenting R."/>
            <person name="Kim K.R."/>
            <person name="Jeon C.O."/>
        </authorList>
    </citation>
    <scope>NUCLEOTIDE SEQUENCE [LARGE SCALE GENOMIC DNA]</scope>
    <source>
        <strain evidence="2 3">MA-13</strain>
    </source>
</reference>
<evidence type="ECO:0000256" key="1">
    <source>
        <dbReference type="SAM" id="MobiDB-lite"/>
    </source>
</evidence>
<name>A0ABS7XDX0_9GAMM</name>
<gene>
    <name evidence="2" type="ORF">I4W93_018235</name>
</gene>
<proteinExistence type="predicted"/>
<feature type="compositionally biased region" description="Basic and acidic residues" evidence="1">
    <location>
        <begin position="63"/>
        <end position="73"/>
    </location>
</feature>
<dbReference type="RefSeq" id="WP_205312030.1">
    <property type="nucleotide sequence ID" value="NZ_JAERPS020000007.1"/>
</dbReference>
<sequence>MKNILVICLLLGVTGCSNKGVYQDLQRNKHNECMRGPVADYDRCMQNMDQSYEEYEQQRQQALKREHQQTQER</sequence>
<dbReference type="Proteomes" id="UP000663814">
    <property type="component" value="Unassembled WGS sequence"/>
</dbReference>